<evidence type="ECO:0000313" key="1">
    <source>
        <dbReference type="EMBL" id="QWG06918.1"/>
    </source>
</evidence>
<keyword evidence="2" id="KW-1185">Reference proteome</keyword>
<sequence length="58" mass="6923">MTNTHKSEKQRNEISIVFFPSRKHFVDMNTDPSFAPHFYHRQAALKEGYVMSVMEYDK</sequence>
<gene>
    <name evidence="1" type="ORF">KM029_16655</name>
</gene>
<dbReference type="Proteomes" id="UP000682802">
    <property type="component" value="Chromosome 1"/>
</dbReference>
<dbReference type="RefSeq" id="WP_158631087.1">
    <property type="nucleotide sequence ID" value="NZ_CP076128.1"/>
</dbReference>
<dbReference type="Gene3D" id="3.30.70.100">
    <property type="match status" value="1"/>
</dbReference>
<reference evidence="1 2" key="1">
    <citation type="submission" date="2021-05" db="EMBL/GenBank/DDBJ databases">
        <title>Comparative genomic studies on the polysaccharide-degrading batcterial strains of the Flammeovirga genus.</title>
        <authorList>
            <person name="Zewei F."/>
            <person name="Zheng Z."/>
            <person name="Yu L."/>
            <person name="Ruyue G."/>
            <person name="Yanhong M."/>
            <person name="Yuanyuan C."/>
            <person name="Jingyan G."/>
            <person name="Wenjun H."/>
        </authorList>
    </citation>
    <scope>NUCLEOTIDE SEQUENCE [LARGE SCALE GENOMIC DNA]</scope>
    <source>
        <strain evidence="1 2">YS10</strain>
    </source>
</reference>
<evidence type="ECO:0000313" key="2">
    <source>
        <dbReference type="Proteomes" id="UP000682802"/>
    </source>
</evidence>
<organism evidence="1 2">
    <name type="scientific">Flammeovirga kamogawensis</name>
    <dbReference type="NCBI Taxonomy" id="373891"/>
    <lineage>
        <taxon>Bacteria</taxon>
        <taxon>Pseudomonadati</taxon>
        <taxon>Bacteroidota</taxon>
        <taxon>Cytophagia</taxon>
        <taxon>Cytophagales</taxon>
        <taxon>Flammeovirgaceae</taxon>
        <taxon>Flammeovirga</taxon>
    </lineage>
</organism>
<protein>
    <recommendedName>
        <fullName evidence="3">DUF1330 domain-containing protein</fullName>
    </recommendedName>
</protein>
<name>A0ABX8GU47_9BACT</name>
<accession>A0ABX8GU47</accession>
<proteinExistence type="predicted"/>
<evidence type="ECO:0008006" key="3">
    <source>
        <dbReference type="Google" id="ProtNLM"/>
    </source>
</evidence>
<dbReference type="EMBL" id="CP076128">
    <property type="protein sequence ID" value="QWG06918.1"/>
    <property type="molecule type" value="Genomic_DNA"/>
</dbReference>